<sequence>MTHAPRTLASVEDKIAIERTPVEQRWTARSIYEMLSQTVERVPDLPALSFQITSGPKDRAETLTWRELRARVTQTANLLRELGIEEGDVVAYLLPNCNETAITLLAGATAGIVNPINPLLEPSQIAAILRESGAKALVTLAPFPKSDVAQKAAAALAEAPGVKTVLEVDLRRYLGPPLRWIVPFVRPKVSYPEGVRRLDFDAETRRRDGAALNFAESLDPARIGAYFHTGGTTGMPKLAQHDHRGMIYNGWISDYLMLNSGDNVLCPLPLFHVFAAYPILISCVAAGAHMIMPTPAGYRGEGVFDNFWKLVERWNVQFMVMVPTAAAALMQRPVDADVSSLKYALCGSAPLPLELFRQFEQATGVKILEGYGMTEATCLVSCNPIEGQRKVGSVGIPFPYTDVRILHFDEQGRITRECATDEIGEICVRNPGVRQGSTYTDPSKNQGLYAETGHLRTGDLGRIDADGYLWITGRAKDLIIRGGHNIDPALIEEALAGHPAVAFVGAVGQPDAHAGEVPCAYVELKQGAEASADELMAFARERIAERAAHPKHVEVLEELPKTAVGKVFKPDLRKRAIVRVYGEALEKAGISASIHVVEDKRLGLVAELSPAGVDSLDEDEVRAALGAFPRPFRIVPAEA</sequence>
<dbReference type="Gene3D" id="3.40.50.12780">
    <property type="entry name" value="N-terminal domain of ligase-like"/>
    <property type="match status" value="1"/>
</dbReference>
<dbReference type="InterPro" id="IPR000873">
    <property type="entry name" value="AMP-dep_synth/lig_dom"/>
</dbReference>
<dbReference type="CDD" id="cd05944">
    <property type="entry name" value="FACL_like_4"/>
    <property type="match status" value="1"/>
</dbReference>
<gene>
    <name evidence="3" type="ORF">SAMN05216200_102325</name>
</gene>
<dbReference type="Gene3D" id="3.30.300.30">
    <property type="match status" value="1"/>
</dbReference>
<keyword evidence="4" id="KW-1185">Reference proteome</keyword>
<dbReference type="InterPro" id="IPR025110">
    <property type="entry name" value="AMP-bd_C"/>
</dbReference>
<dbReference type="AlphaFoldDB" id="A0A1M7SF16"/>
<feature type="domain" description="AMP-dependent synthetase/ligase" evidence="1">
    <location>
        <begin position="37"/>
        <end position="436"/>
    </location>
</feature>
<accession>A0A1M7SF16</accession>
<dbReference type="GO" id="GO:0016878">
    <property type="term" value="F:acid-thiol ligase activity"/>
    <property type="evidence" value="ECO:0007669"/>
    <property type="project" value="UniProtKB-ARBA"/>
</dbReference>
<dbReference type="Proteomes" id="UP000184066">
    <property type="component" value="Unassembled WGS sequence"/>
</dbReference>
<dbReference type="InterPro" id="IPR045851">
    <property type="entry name" value="AMP-bd_C_sf"/>
</dbReference>
<dbReference type="RefSeq" id="WP_072746387.1">
    <property type="nucleotide sequence ID" value="NZ_FOHL01000003.1"/>
</dbReference>
<dbReference type="OrthoDB" id="9803968at2"/>
<evidence type="ECO:0000259" key="2">
    <source>
        <dbReference type="Pfam" id="PF13193"/>
    </source>
</evidence>
<evidence type="ECO:0000313" key="4">
    <source>
        <dbReference type="Proteomes" id="UP000184066"/>
    </source>
</evidence>
<dbReference type="PANTHER" id="PTHR43767">
    <property type="entry name" value="LONG-CHAIN-FATTY-ACID--COA LIGASE"/>
    <property type="match status" value="1"/>
</dbReference>
<dbReference type="EMBL" id="FRDL01000002">
    <property type="protein sequence ID" value="SHN57077.1"/>
    <property type="molecule type" value="Genomic_DNA"/>
</dbReference>
<dbReference type="InterPro" id="IPR020845">
    <property type="entry name" value="AMP-binding_CS"/>
</dbReference>
<organism evidence="3 4">
    <name type="scientific">Oceanicella actignis</name>
    <dbReference type="NCBI Taxonomy" id="1189325"/>
    <lineage>
        <taxon>Bacteria</taxon>
        <taxon>Pseudomonadati</taxon>
        <taxon>Pseudomonadota</taxon>
        <taxon>Alphaproteobacteria</taxon>
        <taxon>Rhodobacterales</taxon>
        <taxon>Paracoccaceae</taxon>
        <taxon>Oceanicella</taxon>
    </lineage>
</organism>
<dbReference type="InterPro" id="IPR050237">
    <property type="entry name" value="ATP-dep_AMP-bd_enzyme"/>
</dbReference>
<proteinExistence type="predicted"/>
<reference evidence="3 4" key="1">
    <citation type="submission" date="2016-12" db="EMBL/GenBank/DDBJ databases">
        <authorList>
            <person name="Song W.-J."/>
            <person name="Kurnit D.M."/>
        </authorList>
    </citation>
    <scope>NUCLEOTIDE SEQUENCE [LARGE SCALE GENOMIC DNA]</scope>
    <source>
        <strain evidence="3 4">CGMCC 1.10808</strain>
    </source>
</reference>
<feature type="domain" description="AMP-binding enzyme C-terminal" evidence="2">
    <location>
        <begin position="491"/>
        <end position="566"/>
    </location>
</feature>
<dbReference type="Pfam" id="PF00501">
    <property type="entry name" value="AMP-binding"/>
    <property type="match status" value="1"/>
</dbReference>
<dbReference type="NCBIfam" id="NF005714">
    <property type="entry name" value="PRK07529.1"/>
    <property type="match status" value="1"/>
</dbReference>
<dbReference type="PANTHER" id="PTHR43767:SF1">
    <property type="entry name" value="NONRIBOSOMAL PEPTIDE SYNTHASE PES1 (EUROFUNG)-RELATED"/>
    <property type="match status" value="1"/>
</dbReference>
<protein>
    <submittedName>
        <fullName evidence="3">Fatty-acyl-CoA synthase/long-chain acyl-CoA synthetase</fullName>
    </submittedName>
</protein>
<evidence type="ECO:0000313" key="3">
    <source>
        <dbReference type="EMBL" id="SHN57077.1"/>
    </source>
</evidence>
<dbReference type="SUPFAM" id="SSF56801">
    <property type="entry name" value="Acetyl-CoA synthetase-like"/>
    <property type="match status" value="1"/>
</dbReference>
<name>A0A1M7SF16_9RHOB</name>
<dbReference type="STRING" id="1189325.SAMN04488119_103183"/>
<evidence type="ECO:0000259" key="1">
    <source>
        <dbReference type="Pfam" id="PF00501"/>
    </source>
</evidence>
<dbReference type="InterPro" id="IPR042099">
    <property type="entry name" value="ANL_N_sf"/>
</dbReference>
<dbReference type="PROSITE" id="PS00455">
    <property type="entry name" value="AMP_BINDING"/>
    <property type="match status" value="1"/>
</dbReference>
<dbReference type="Pfam" id="PF13193">
    <property type="entry name" value="AMP-binding_C"/>
    <property type="match status" value="1"/>
</dbReference>